<dbReference type="GO" id="GO:0005975">
    <property type="term" value="P:carbohydrate metabolic process"/>
    <property type="evidence" value="ECO:0007669"/>
    <property type="project" value="InterPro"/>
</dbReference>
<dbReference type="AlphaFoldDB" id="A0AAU7D9U7"/>
<accession>A0AAU7D9U7</accession>
<dbReference type="EMBL" id="CP121195">
    <property type="protein sequence ID" value="XBH13998.1"/>
    <property type="molecule type" value="Genomic_DNA"/>
</dbReference>
<gene>
    <name evidence="1" type="ORF">P8936_02210</name>
</gene>
<reference evidence="1" key="1">
    <citation type="submission" date="2023-03" db="EMBL/GenBank/DDBJ databases">
        <title>Edaphobacter sp.</title>
        <authorList>
            <person name="Huber K.J."/>
            <person name="Papendorf J."/>
            <person name="Pilke C."/>
            <person name="Bunk B."/>
            <person name="Sproeer C."/>
            <person name="Pester M."/>
        </authorList>
    </citation>
    <scope>NUCLEOTIDE SEQUENCE</scope>
    <source>
        <strain evidence="1">DSM 109920</strain>
    </source>
</reference>
<proteinExistence type="predicted"/>
<sequence length="109" mass="11840">MSLLEGMDANLDSSNIFTNPKHAWMFVDWSPGMSTYTKDARIGTQMQYVRAYVAGSKLLAELGDAATSAKFAAHAKRVADAAIASYKNPKTQTLREHLASQYTRGPGIG</sequence>
<name>A0AAU7D9U7_9BACT</name>
<evidence type="ECO:0000313" key="1">
    <source>
        <dbReference type="EMBL" id="XBH13998.1"/>
    </source>
</evidence>
<protein>
    <submittedName>
        <fullName evidence="1">Uncharacterized protein</fullName>
    </submittedName>
</protein>
<dbReference type="InterPro" id="IPR012341">
    <property type="entry name" value="6hp_glycosidase-like_sf"/>
</dbReference>
<dbReference type="RefSeq" id="WP_348269915.1">
    <property type="nucleotide sequence ID" value="NZ_CP121195.1"/>
</dbReference>
<dbReference type="Gene3D" id="1.50.10.10">
    <property type="match status" value="1"/>
</dbReference>
<organism evidence="1">
    <name type="scientific">Edaphobacter paludis</name>
    <dbReference type="NCBI Taxonomy" id="3035702"/>
    <lineage>
        <taxon>Bacteria</taxon>
        <taxon>Pseudomonadati</taxon>
        <taxon>Acidobacteriota</taxon>
        <taxon>Terriglobia</taxon>
        <taxon>Terriglobales</taxon>
        <taxon>Acidobacteriaceae</taxon>
        <taxon>Edaphobacter</taxon>
    </lineage>
</organism>